<name>A0AC34GUT5_9BILA</name>
<accession>A0AC34GUT5</accession>
<dbReference type="Proteomes" id="UP000887579">
    <property type="component" value="Unplaced"/>
</dbReference>
<dbReference type="WBParaSite" id="ES5_v2.g836.t1">
    <property type="protein sequence ID" value="ES5_v2.g836.t1"/>
    <property type="gene ID" value="ES5_v2.g836"/>
</dbReference>
<proteinExistence type="predicted"/>
<evidence type="ECO:0000313" key="1">
    <source>
        <dbReference type="Proteomes" id="UP000887579"/>
    </source>
</evidence>
<organism evidence="1 2">
    <name type="scientific">Panagrolaimus sp. ES5</name>
    <dbReference type="NCBI Taxonomy" id="591445"/>
    <lineage>
        <taxon>Eukaryota</taxon>
        <taxon>Metazoa</taxon>
        <taxon>Ecdysozoa</taxon>
        <taxon>Nematoda</taxon>
        <taxon>Chromadorea</taxon>
        <taxon>Rhabditida</taxon>
        <taxon>Tylenchina</taxon>
        <taxon>Panagrolaimomorpha</taxon>
        <taxon>Panagrolaimoidea</taxon>
        <taxon>Panagrolaimidae</taxon>
        <taxon>Panagrolaimus</taxon>
    </lineage>
</organism>
<evidence type="ECO:0000313" key="2">
    <source>
        <dbReference type="WBParaSite" id="ES5_v2.g836.t1"/>
    </source>
</evidence>
<reference evidence="2" key="1">
    <citation type="submission" date="2022-11" db="UniProtKB">
        <authorList>
            <consortium name="WormBaseParasite"/>
        </authorList>
    </citation>
    <scope>IDENTIFICATION</scope>
</reference>
<protein>
    <submittedName>
        <fullName evidence="2">Uncharacterized protein</fullName>
    </submittedName>
</protein>
<sequence>MSEESQEAIRIRVGNRKRKRQFVDNPDSDAEFNRLLKQHEKTIDEAEKAKEERRATRKAAAEAKKAKKPRREGTVDEHDEKCDVCESEGELILCETCPRAFHLGCTELTELPEGEWFCATCKKEGKDVWEDPNDSDKKNNDTCTVCKEGKNLLNCESCINSYHAYCLNPPLEEVPLEGEWNCPKCILPDPGKKAEKILSWRYIEIKYPDPITEEEKPKDGEEATDEQQDAAILKPPTKMPPRREKEFFIKWKSMSYWHCTWVSELLMDTYFRHLLRSYWKKVNPEVRPDVDMNETIEAEEKDDDPHNLEEKFYRYGIKPEWMQVNRVLHHICYQKGQYDYLVKWKELMYDQATWERDDQEIPGYEEQIFKYWLHRERMTGESVPKAIVKKINIYASEHGGPKYDEDDMKKKRKKAAEKPSINIKQKYDKQPKYIDETGGKLHPYQLEGINWLRHCWSQKTDAILADEMGLGKTVQALTFLYSLMKEGHSKGPFLIAAPLSTLINWEREAEFWSPDFYVVTYTGDKDSRAVIRKNEFSFDEGAVRSGALQKMKPNAGVKFHVLLTSYELINMDKAILSSIPWEALVVDEAHRLKNNQSLFFRTLSEFKIKYRLLLTGTPLQNNLEELFHLLNFLSPGRFSDLSKFTHEFDEISKEDQIQKLHDFLGPHMLRRMKADVLIGMPSKSELIIRVELSQLQKTYYRNILTKNFEALNVKGRGGSQSGLLNIIMQLRKCCNHPYLFEKAYEEAPKLPNGDYEGNALVKAAGKFVLLQKMLRKLFEGKHRVLIFSQMTKMLDILEEFCDFEGYKYERIDGSITGQIRQDAIDRFNSNFFKYVCCYF</sequence>